<dbReference type="PANTHER" id="PTHR38471">
    <property type="entry name" value="FOUR HELIX BUNDLE PROTEIN"/>
    <property type="match status" value="1"/>
</dbReference>
<evidence type="ECO:0000313" key="1">
    <source>
        <dbReference type="EMBL" id="AZI20288.1"/>
    </source>
</evidence>
<gene>
    <name evidence="1" type="ORF">EIH08_05780</name>
</gene>
<accession>A0A3G8WJ39</accession>
<dbReference type="SUPFAM" id="SSF158446">
    <property type="entry name" value="IVS-encoded protein-like"/>
    <property type="match status" value="1"/>
</dbReference>
<dbReference type="EMBL" id="CP034171">
    <property type="protein sequence ID" value="AZI20288.1"/>
    <property type="molecule type" value="Genomic_DNA"/>
</dbReference>
<proteinExistence type="predicted"/>
<dbReference type="PANTHER" id="PTHR38471:SF2">
    <property type="entry name" value="FOUR HELIX BUNDLE PROTEIN"/>
    <property type="match status" value="1"/>
</dbReference>
<protein>
    <submittedName>
        <fullName evidence="1">Four helix bundle protein</fullName>
    </submittedName>
</protein>
<dbReference type="Gene3D" id="1.20.1440.60">
    <property type="entry name" value="23S rRNA-intervening sequence"/>
    <property type="match status" value="1"/>
</dbReference>
<dbReference type="Proteomes" id="UP000282297">
    <property type="component" value="Chromosome"/>
</dbReference>
<reference evidence="2" key="1">
    <citation type="submission" date="2018-11" db="EMBL/GenBank/DDBJ databases">
        <title>Proposal to divide the Flavobacteriaceae and reorganize its genera based on Amino Acid Identity values calculated from whole genome sequences.</title>
        <authorList>
            <person name="Nicholson A.C."/>
            <person name="Gulvik C.A."/>
            <person name="Whitney A.M."/>
            <person name="Humrighouse B.W."/>
            <person name="Bell M."/>
            <person name="Holmes B."/>
            <person name="Steigerwalt A.B."/>
            <person name="Villarma A."/>
            <person name="Sheth M."/>
            <person name="Batra D."/>
            <person name="Pryor J."/>
            <person name="Bernardet J.-F."/>
            <person name="Hugo C."/>
            <person name="Kampfer P."/>
            <person name="Newman J.D."/>
            <person name="McQuiston J.R."/>
        </authorList>
    </citation>
    <scope>NUCLEOTIDE SEQUENCE [LARGE SCALE GENOMIC DNA]</scope>
    <source>
        <strain evidence="2">H4753</strain>
    </source>
</reference>
<dbReference type="Pfam" id="PF05635">
    <property type="entry name" value="23S_rRNA_IVP"/>
    <property type="match status" value="1"/>
</dbReference>
<dbReference type="RefSeq" id="WP_124784497.1">
    <property type="nucleotide sequence ID" value="NZ_CP034171.1"/>
</dbReference>
<evidence type="ECO:0000313" key="2">
    <source>
        <dbReference type="Proteomes" id="UP000282297"/>
    </source>
</evidence>
<name>A0A3G8WJ39_9FLAO</name>
<organism evidence="1 2">
    <name type="scientific">Chryseobacterium taklimakanense</name>
    <dbReference type="NCBI Taxonomy" id="536441"/>
    <lineage>
        <taxon>Bacteria</taxon>
        <taxon>Pseudomonadati</taxon>
        <taxon>Bacteroidota</taxon>
        <taxon>Flavobacteriia</taxon>
        <taxon>Flavobacteriales</taxon>
        <taxon>Weeksellaceae</taxon>
        <taxon>Chryseobacterium group</taxon>
        <taxon>Chryseobacterium</taxon>
    </lineage>
</organism>
<dbReference type="InterPro" id="IPR036583">
    <property type="entry name" value="23S_rRNA_IVS_sf"/>
</dbReference>
<dbReference type="AlphaFoldDB" id="A0A3G8WJ39"/>
<dbReference type="PIRSF" id="PIRSF035652">
    <property type="entry name" value="CHP02436"/>
    <property type="match status" value="1"/>
</dbReference>
<dbReference type="InterPro" id="IPR012657">
    <property type="entry name" value="23S_rRNA-intervening_sequence"/>
</dbReference>
<dbReference type="NCBIfam" id="TIGR02436">
    <property type="entry name" value="four helix bundle protein"/>
    <property type="match status" value="1"/>
</dbReference>
<sequence>MKPENAIRDKSFDFALMIIELFKICKSQNEFVISKQLLRSGTSIGANVQEATAGFSKKDFLYKMAIASKEARETQYWILLLSKSKLVVFNEEKYLTEIQSIVNILTSIVKTTSENLNNT</sequence>